<evidence type="ECO:0000256" key="6">
    <source>
        <dbReference type="ARBA" id="ARBA00050596"/>
    </source>
</evidence>
<evidence type="ECO:0000259" key="9">
    <source>
        <dbReference type="Pfam" id="PF00171"/>
    </source>
</evidence>
<dbReference type="InterPro" id="IPR016163">
    <property type="entry name" value="Ald_DH_C"/>
</dbReference>
<gene>
    <name evidence="10" type="ORF">AKJ09_04848</name>
</gene>
<protein>
    <recommendedName>
        <fullName evidence="8">Salicylaldehyde dehydrogenase</fullName>
        <ecNumber evidence="7">1.2.1.65</ecNumber>
    </recommendedName>
</protein>
<accession>A0A0K1PYG4</accession>
<keyword evidence="4" id="KW-0520">NAD</keyword>
<dbReference type="FunFam" id="3.40.309.10:FF:000010">
    <property type="entry name" value="Gamma-aminobutyraldehyde dehydrogenase"/>
    <property type="match status" value="1"/>
</dbReference>
<dbReference type="PANTHER" id="PTHR42986:SF1">
    <property type="entry name" value="BENZALDEHYDE DEHYDROGENASE YFMT"/>
    <property type="match status" value="1"/>
</dbReference>
<dbReference type="InterPro" id="IPR015590">
    <property type="entry name" value="Aldehyde_DH_dom"/>
</dbReference>
<name>A0A0K1PYG4_9BACT</name>
<dbReference type="InterPro" id="IPR016160">
    <property type="entry name" value="Ald_DH_CS_CYS"/>
</dbReference>
<evidence type="ECO:0000313" key="10">
    <source>
        <dbReference type="EMBL" id="AKU98184.1"/>
    </source>
</evidence>
<feature type="domain" description="Aldehyde dehydrogenase" evidence="9">
    <location>
        <begin position="6"/>
        <end position="453"/>
    </location>
</feature>
<dbReference type="GO" id="GO:0018485">
    <property type="term" value="F:salicylaldehyde dehydrogenase (NAD+) activity"/>
    <property type="evidence" value="ECO:0007669"/>
    <property type="project" value="UniProtKB-EC"/>
</dbReference>
<evidence type="ECO:0000256" key="1">
    <source>
        <dbReference type="ARBA" id="ARBA00009986"/>
    </source>
</evidence>
<keyword evidence="11" id="KW-1185">Reference proteome</keyword>
<dbReference type="InterPro" id="IPR016161">
    <property type="entry name" value="Ald_DH/histidinol_DH"/>
</dbReference>
<keyword evidence="2" id="KW-0058">Aromatic hydrocarbons catabolism</keyword>
<dbReference type="CDD" id="cd07151">
    <property type="entry name" value="ALDH_HBenzADH"/>
    <property type="match status" value="1"/>
</dbReference>
<evidence type="ECO:0000256" key="5">
    <source>
        <dbReference type="ARBA" id="ARBA00035632"/>
    </source>
</evidence>
<comment type="similarity">
    <text evidence="1">Belongs to the aldehyde dehydrogenase family.</text>
</comment>
<dbReference type="Gene3D" id="3.40.309.10">
    <property type="entry name" value="Aldehyde Dehydrogenase, Chain A, domain 2"/>
    <property type="match status" value="1"/>
</dbReference>
<organism evidence="10 11">
    <name type="scientific">Labilithrix luteola</name>
    <dbReference type="NCBI Taxonomy" id="1391654"/>
    <lineage>
        <taxon>Bacteria</taxon>
        <taxon>Pseudomonadati</taxon>
        <taxon>Myxococcota</taxon>
        <taxon>Polyangia</taxon>
        <taxon>Polyangiales</taxon>
        <taxon>Labilitrichaceae</taxon>
        <taxon>Labilithrix</taxon>
    </lineage>
</organism>
<evidence type="ECO:0000313" key="11">
    <source>
        <dbReference type="Proteomes" id="UP000064967"/>
    </source>
</evidence>
<dbReference type="PROSITE" id="PS00070">
    <property type="entry name" value="ALDEHYDE_DEHYDR_CYS"/>
    <property type="match status" value="1"/>
</dbReference>
<comment type="catalytic activity">
    <reaction evidence="6">
        <text>salicylaldehyde + NAD(+) + H2O = salicylate + NADH + 2 H(+)</text>
        <dbReference type="Rhea" id="RHEA:18537"/>
        <dbReference type="ChEBI" id="CHEBI:15377"/>
        <dbReference type="ChEBI" id="CHEBI:15378"/>
        <dbReference type="ChEBI" id="CHEBI:16008"/>
        <dbReference type="ChEBI" id="CHEBI:30762"/>
        <dbReference type="ChEBI" id="CHEBI:57540"/>
        <dbReference type="ChEBI" id="CHEBI:57945"/>
        <dbReference type="EC" id="1.2.1.65"/>
    </reaction>
</comment>
<sequence length="465" mass="50431">MGKIGEDRDPYTNELLVEIPLASVKDVDDAYRSAKRMQRQWASALPQERREVLSKAAKIFARRKDEIVDWLVREAGSTLIKANLEFELARQSIVEASSYPLHVEGRILPAGAPGKESRIYRLPIGVVGVISPWNFPLQLSMRSVAPALALGNAVVLKPATETPVSGGLLIAKIYEEAGLPAGVLSVIVGQGSDVGDAMVEHPIPRAISFTGSTTVGRRIGEKAGRAVKRVCLELGGNGPLVVLDDADLDRAVDAAIAGKFLHQGQICMAVNRIVVDASQYDAFLDRFVERVVSLKVGDPALEGTVIGPLINQKQLTHVQKLVADTIAEGARLLVRGQPKGLVMPPVVLADVTNDMPAAREEIFGPVAPVIRVEDEDEALRVANDTEYGLSAAVFTRDIERGVRFAERLESGMVHVNDSPVNDEPNTAFGGEKASGLGRFGGEWAIAEFTTDRWISVQHEPRKYWF</sequence>
<proteinExistence type="inferred from homology"/>
<dbReference type="FunFam" id="3.40.605.10:FF:000007">
    <property type="entry name" value="NAD/NADP-dependent betaine aldehyde dehydrogenase"/>
    <property type="match status" value="1"/>
</dbReference>
<dbReference type="EC" id="1.2.1.65" evidence="7"/>
<dbReference type="Gene3D" id="3.40.605.10">
    <property type="entry name" value="Aldehyde Dehydrogenase, Chain A, domain 1"/>
    <property type="match status" value="1"/>
</dbReference>
<dbReference type="PANTHER" id="PTHR42986">
    <property type="entry name" value="BENZALDEHYDE DEHYDROGENASE YFMT"/>
    <property type="match status" value="1"/>
</dbReference>
<evidence type="ECO:0000256" key="3">
    <source>
        <dbReference type="ARBA" id="ARBA00023002"/>
    </source>
</evidence>
<evidence type="ECO:0000256" key="7">
    <source>
        <dbReference type="ARBA" id="ARBA00066992"/>
    </source>
</evidence>
<dbReference type="AlphaFoldDB" id="A0A0K1PYG4"/>
<dbReference type="InterPro" id="IPR016162">
    <property type="entry name" value="Ald_DH_N"/>
</dbReference>
<dbReference type="SUPFAM" id="SSF53720">
    <property type="entry name" value="ALDH-like"/>
    <property type="match status" value="1"/>
</dbReference>
<keyword evidence="3" id="KW-0560">Oxidoreductase</keyword>
<dbReference type="Pfam" id="PF00171">
    <property type="entry name" value="Aldedh"/>
    <property type="match status" value="1"/>
</dbReference>
<comment type="pathway">
    <text evidence="5">Aromatic compound metabolism; naphthalene degradation.</text>
</comment>
<evidence type="ECO:0000256" key="4">
    <source>
        <dbReference type="ARBA" id="ARBA00023027"/>
    </source>
</evidence>
<dbReference type="STRING" id="1391654.AKJ09_04848"/>
<evidence type="ECO:0000256" key="8">
    <source>
        <dbReference type="ARBA" id="ARBA00070319"/>
    </source>
</evidence>
<evidence type="ECO:0000256" key="2">
    <source>
        <dbReference type="ARBA" id="ARBA00022797"/>
    </source>
</evidence>
<dbReference type="Proteomes" id="UP000064967">
    <property type="component" value="Chromosome"/>
</dbReference>
<reference evidence="10 11" key="1">
    <citation type="submission" date="2015-08" db="EMBL/GenBank/DDBJ databases">
        <authorList>
            <person name="Babu N.S."/>
            <person name="Beckwith C.J."/>
            <person name="Beseler K.G."/>
            <person name="Brison A."/>
            <person name="Carone J.V."/>
            <person name="Caskin T.P."/>
            <person name="Diamond M."/>
            <person name="Durham M.E."/>
            <person name="Foxe J.M."/>
            <person name="Go M."/>
            <person name="Henderson B.A."/>
            <person name="Jones I.B."/>
            <person name="McGettigan J.A."/>
            <person name="Micheletti S.J."/>
            <person name="Nasrallah M.E."/>
            <person name="Ortiz D."/>
            <person name="Piller C.R."/>
            <person name="Privatt S.R."/>
            <person name="Schneider S.L."/>
            <person name="Sharp S."/>
            <person name="Smith T.C."/>
            <person name="Stanton J.D."/>
            <person name="Ullery H.E."/>
            <person name="Wilson R.J."/>
            <person name="Serrano M.G."/>
            <person name="Buck G."/>
            <person name="Lee V."/>
            <person name="Wang Y."/>
            <person name="Carvalho R."/>
            <person name="Voegtly L."/>
            <person name="Shi R."/>
            <person name="Duckworth R."/>
            <person name="Johnson A."/>
            <person name="Loviza R."/>
            <person name="Walstead R."/>
            <person name="Shah Z."/>
            <person name="Kiflezghi M."/>
            <person name="Wade K."/>
            <person name="Ball S.L."/>
            <person name="Bradley K.W."/>
            <person name="Asai D.J."/>
            <person name="Bowman C.A."/>
            <person name="Russell D.A."/>
            <person name="Pope W.H."/>
            <person name="Jacobs-Sera D."/>
            <person name="Hendrix R.W."/>
            <person name="Hatfull G.F."/>
        </authorList>
    </citation>
    <scope>NUCLEOTIDE SEQUENCE [LARGE SCALE GENOMIC DNA]</scope>
    <source>
        <strain evidence="10 11">DSM 27648</strain>
    </source>
</reference>
<dbReference type="EMBL" id="CP012333">
    <property type="protein sequence ID" value="AKU98184.1"/>
    <property type="molecule type" value="Genomic_DNA"/>
</dbReference>
<dbReference type="KEGG" id="llu:AKJ09_04848"/>